<dbReference type="EMBL" id="CAXKWB010007233">
    <property type="protein sequence ID" value="CAL4086179.1"/>
    <property type="molecule type" value="Genomic_DNA"/>
</dbReference>
<dbReference type="InterPro" id="IPR001828">
    <property type="entry name" value="ANF_lig-bd_rcpt"/>
</dbReference>
<organism evidence="6 7">
    <name type="scientific">Meganyctiphanes norvegica</name>
    <name type="common">Northern krill</name>
    <name type="synonym">Thysanopoda norvegica</name>
    <dbReference type="NCBI Taxonomy" id="48144"/>
    <lineage>
        <taxon>Eukaryota</taxon>
        <taxon>Metazoa</taxon>
        <taxon>Ecdysozoa</taxon>
        <taxon>Arthropoda</taxon>
        <taxon>Crustacea</taxon>
        <taxon>Multicrustacea</taxon>
        <taxon>Malacostraca</taxon>
        <taxon>Eumalacostraca</taxon>
        <taxon>Eucarida</taxon>
        <taxon>Euphausiacea</taxon>
        <taxon>Euphausiidae</taxon>
        <taxon>Meganyctiphanes</taxon>
    </lineage>
</organism>
<evidence type="ECO:0000256" key="2">
    <source>
        <dbReference type="ARBA" id="ARBA00022692"/>
    </source>
</evidence>
<dbReference type="Pfam" id="PF01094">
    <property type="entry name" value="ANF_receptor"/>
    <property type="match status" value="1"/>
</dbReference>
<keyword evidence="2" id="KW-0812">Transmembrane</keyword>
<evidence type="ECO:0000256" key="1">
    <source>
        <dbReference type="ARBA" id="ARBA00004370"/>
    </source>
</evidence>
<keyword evidence="4" id="KW-0472">Membrane</keyword>
<comment type="subcellular location">
    <subcellularLocation>
        <location evidence="1">Membrane</location>
    </subcellularLocation>
</comment>
<protein>
    <recommendedName>
        <fullName evidence="5">Receptor ligand binding region domain-containing protein</fullName>
    </recommendedName>
</protein>
<dbReference type="AlphaFoldDB" id="A0AAV2QKW6"/>
<dbReference type="InterPro" id="IPR028082">
    <property type="entry name" value="Peripla_BP_I"/>
</dbReference>
<dbReference type="Gene3D" id="3.40.50.2300">
    <property type="match status" value="1"/>
</dbReference>
<reference evidence="6 7" key="1">
    <citation type="submission" date="2024-05" db="EMBL/GenBank/DDBJ databases">
        <authorList>
            <person name="Wallberg A."/>
        </authorList>
    </citation>
    <scope>NUCLEOTIDE SEQUENCE [LARGE SCALE GENOMIC DNA]</scope>
</reference>
<keyword evidence="7" id="KW-1185">Reference proteome</keyword>
<dbReference type="Proteomes" id="UP001497623">
    <property type="component" value="Unassembled WGS sequence"/>
</dbReference>
<comment type="caution">
    <text evidence="6">The sequence shown here is derived from an EMBL/GenBank/DDBJ whole genome shotgun (WGS) entry which is preliminary data.</text>
</comment>
<keyword evidence="3" id="KW-1133">Transmembrane helix</keyword>
<evidence type="ECO:0000256" key="3">
    <source>
        <dbReference type="ARBA" id="ARBA00022989"/>
    </source>
</evidence>
<evidence type="ECO:0000259" key="5">
    <source>
        <dbReference type="Pfam" id="PF01094"/>
    </source>
</evidence>
<evidence type="ECO:0000256" key="4">
    <source>
        <dbReference type="ARBA" id="ARBA00023136"/>
    </source>
</evidence>
<dbReference type="SUPFAM" id="SSF53822">
    <property type="entry name" value="Periplasmic binding protein-like I"/>
    <property type="match status" value="1"/>
</dbReference>
<sequence>MSSSQKTNSISAIQTNRQTGFTICVTDRVIYFCHCNISTIHTSRQTAVERLHLCRETNIKQTSGTIQRAAATASLQISTKRCSFDYKNVQLLQSLVLGALPLAVDTVNSDPTLLPGKRLLYDVADVGNSEEEALAALSIRRMTTMRDAGVLAFIGPDDNCANEALVAAAWNLPMITYLCASGRELLNKYGFNKPSPPLPSPPKKKNSYLSFLLRIQWEILIILN</sequence>
<gene>
    <name evidence="6" type="ORF">MNOR_LOCUS12933</name>
</gene>
<proteinExistence type="predicted"/>
<feature type="non-terminal residue" evidence="6">
    <location>
        <position position="224"/>
    </location>
</feature>
<name>A0AAV2QKW6_MEGNR</name>
<evidence type="ECO:0000313" key="7">
    <source>
        <dbReference type="Proteomes" id="UP001497623"/>
    </source>
</evidence>
<accession>A0AAV2QKW6</accession>
<dbReference type="GO" id="GO:0016020">
    <property type="term" value="C:membrane"/>
    <property type="evidence" value="ECO:0007669"/>
    <property type="project" value="UniProtKB-SubCell"/>
</dbReference>
<feature type="domain" description="Receptor ligand binding region" evidence="5">
    <location>
        <begin position="96"/>
        <end position="186"/>
    </location>
</feature>
<evidence type="ECO:0000313" key="6">
    <source>
        <dbReference type="EMBL" id="CAL4086179.1"/>
    </source>
</evidence>